<proteinExistence type="predicted"/>
<dbReference type="Proteomes" id="UP000033995">
    <property type="component" value="Unassembled WGS sequence"/>
</dbReference>
<dbReference type="AlphaFoldDB" id="A0A0G0CX81"/>
<keyword evidence="1" id="KW-0472">Membrane</keyword>
<evidence type="ECO:0000313" key="2">
    <source>
        <dbReference type="EMBL" id="KKP48017.1"/>
    </source>
</evidence>
<gene>
    <name evidence="2" type="ORF">UR38_C0002G0120</name>
</gene>
<keyword evidence="1" id="KW-1133">Transmembrane helix</keyword>
<name>A0A0G0CX81_9BACT</name>
<keyword evidence="1" id="KW-0812">Transmembrane</keyword>
<comment type="caution">
    <text evidence="2">The sequence shown here is derived from an EMBL/GenBank/DDBJ whole genome shotgun (WGS) entry which is preliminary data.</text>
</comment>
<accession>A0A0G0CX81</accession>
<reference evidence="2 3" key="1">
    <citation type="journal article" date="2015" name="Nature">
        <title>rRNA introns, odd ribosomes, and small enigmatic genomes across a large radiation of phyla.</title>
        <authorList>
            <person name="Brown C.T."/>
            <person name="Hug L.A."/>
            <person name="Thomas B.C."/>
            <person name="Sharon I."/>
            <person name="Castelle C.J."/>
            <person name="Singh A."/>
            <person name="Wilkins M.J."/>
            <person name="Williams K.H."/>
            <person name="Banfield J.F."/>
        </authorList>
    </citation>
    <scope>NUCLEOTIDE SEQUENCE [LARGE SCALE GENOMIC DNA]</scope>
</reference>
<sequence>MLETPHVALGIAIAVKSGNPWVAIPLSLASHFLLDKVPHWNPHFYSETQKFGQPKKISTYIAIADEVIAIALTLFLAYKFMPDVNKSFLILVCSTLSVLPDQIKIPYFFYNIRFGLIKKWVDFERKIQIEIKPFWGIVTQICVVVASLFWIFN</sequence>
<feature type="transmembrane region" description="Helical" evidence="1">
    <location>
        <begin position="60"/>
        <end position="81"/>
    </location>
</feature>
<protein>
    <submittedName>
        <fullName evidence="2">Uncharacterized protein</fullName>
    </submittedName>
</protein>
<evidence type="ECO:0000256" key="1">
    <source>
        <dbReference type="SAM" id="Phobius"/>
    </source>
</evidence>
<feature type="transmembrane region" description="Helical" evidence="1">
    <location>
        <begin position="131"/>
        <end position="152"/>
    </location>
</feature>
<evidence type="ECO:0000313" key="3">
    <source>
        <dbReference type="Proteomes" id="UP000033995"/>
    </source>
</evidence>
<dbReference type="EMBL" id="LBOZ01000002">
    <property type="protein sequence ID" value="KKP48017.1"/>
    <property type="molecule type" value="Genomic_DNA"/>
</dbReference>
<organism evidence="2 3">
    <name type="scientific">Candidatus Woesebacteria bacterium GW2011_GWA2_33_28</name>
    <dbReference type="NCBI Taxonomy" id="1618561"/>
    <lineage>
        <taxon>Bacteria</taxon>
        <taxon>Candidatus Woeseibacteriota</taxon>
    </lineage>
</organism>